<dbReference type="Pfam" id="PF07714">
    <property type="entry name" value="PK_Tyr_Ser-Thr"/>
    <property type="match status" value="1"/>
</dbReference>
<protein>
    <recommendedName>
        <fullName evidence="1">Protein kinase domain-containing protein</fullName>
    </recommendedName>
</protein>
<comment type="caution">
    <text evidence="2">The sequence shown here is derived from an EMBL/GenBank/DDBJ whole genome shotgun (WGS) entry which is preliminary data.</text>
</comment>
<proteinExistence type="predicted"/>
<sequence length="113" mass="12659">GKGGPIYIIIEYCQYGSLRNYLKRSRHAEFENRVGSGPAEGSAIDYAITPKDLLSFAWQICKGMSYLTDMKLVHRDLAARNVLLAAGKVCKISDFGLTRDVYEGDLYFKRSKG</sequence>
<dbReference type="GO" id="GO:0004714">
    <property type="term" value="F:transmembrane receptor protein tyrosine kinase activity"/>
    <property type="evidence" value="ECO:0007669"/>
    <property type="project" value="TreeGrafter"/>
</dbReference>
<feature type="non-terminal residue" evidence="2">
    <location>
        <position position="1"/>
    </location>
</feature>
<dbReference type="SUPFAM" id="SSF56112">
    <property type="entry name" value="Protein kinase-like (PK-like)"/>
    <property type="match status" value="1"/>
</dbReference>
<dbReference type="InterPro" id="IPR011009">
    <property type="entry name" value="Kinase-like_dom_sf"/>
</dbReference>
<accession>A0AAW0WVT5</accession>
<organism evidence="2 3">
    <name type="scientific">Cherax quadricarinatus</name>
    <name type="common">Australian red claw crayfish</name>
    <dbReference type="NCBI Taxonomy" id="27406"/>
    <lineage>
        <taxon>Eukaryota</taxon>
        <taxon>Metazoa</taxon>
        <taxon>Ecdysozoa</taxon>
        <taxon>Arthropoda</taxon>
        <taxon>Crustacea</taxon>
        <taxon>Multicrustacea</taxon>
        <taxon>Malacostraca</taxon>
        <taxon>Eumalacostraca</taxon>
        <taxon>Eucarida</taxon>
        <taxon>Decapoda</taxon>
        <taxon>Pleocyemata</taxon>
        <taxon>Astacidea</taxon>
        <taxon>Parastacoidea</taxon>
        <taxon>Parastacidae</taxon>
        <taxon>Cherax</taxon>
    </lineage>
</organism>
<evidence type="ECO:0000313" key="3">
    <source>
        <dbReference type="Proteomes" id="UP001445076"/>
    </source>
</evidence>
<dbReference type="PROSITE" id="PS50011">
    <property type="entry name" value="PROTEIN_KINASE_DOM"/>
    <property type="match status" value="1"/>
</dbReference>
<dbReference type="GO" id="GO:0007169">
    <property type="term" value="P:cell surface receptor protein tyrosine kinase signaling pathway"/>
    <property type="evidence" value="ECO:0007669"/>
    <property type="project" value="TreeGrafter"/>
</dbReference>
<dbReference type="InterPro" id="IPR020635">
    <property type="entry name" value="Tyr_kinase_cat_dom"/>
</dbReference>
<dbReference type="InterPro" id="IPR008266">
    <property type="entry name" value="Tyr_kinase_AS"/>
</dbReference>
<dbReference type="Proteomes" id="UP001445076">
    <property type="component" value="Unassembled WGS sequence"/>
</dbReference>
<keyword evidence="3" id="KW-1185">Reference proteome</keyword>
<dbReference type="AlphaFoldDB" id="A0AAW0WVT5"/>
<dbReference type="GO" id="GO:0043235">
    <property type="term" value="C:receptor complex"/>
    <property type="evidence" value="ECO:0007669"/>
    <property type="project" value="TreeGrafter"/>
</dbReference>
<reference evidence="2 3" key="1">
    <citation type="journal article" date="2024" name="BMC Genomics">
        <title>Genome assembly of redclaw crayfish (Cherax quadricarinatus) provides insights into its immune adaptation and hypoxia tolerance.</title>
        <authorList>
            <person name="Liu Z."/>
            <person name="Zheng J."/>
            <person name="Li H."/>
            <person name="Fang K."/>
            <person name="Wang S."/>
            <person name="He J."/>
            <person name="Zhou D."/>
            <person name="Weng S."/>
            <person name="Chi M."/>
            <person name="Gu Z."/>
            <person name="He J."/>
            <person name="Li F."/>
            <person name="Wang M."/>
        </authorList>
    </citation>
    <scope>NUCLEOTIDE SEQUENCE [LARGE SCALE GENOMIC DNA]</scope>
    <source>
        <strain evidence="2">ZL_2023a</strain>
    </source>
</reference>
<dbReference type="PANTHER" id="PTHR24416">
    <property type="entry name" value="TYROSINE-PROTEIN KINASE RECEPTOR"/>
    <property type="match status" value="1"/>
</dbReference>
<feature type="non-terminal residue" evidence="2">
    <location>
        <position position="113"/>
    </location>
</feature>
<dbReference type="Gene3D" id="1.10.510.10">
    <property type="entry name" value="Transferase(Phosphotransferase) domain 1"/>
    <property type="match status" value="1"/>
</dbReference>
<dbReference type="GO" id="GO:0005524">
    <property type="term" value="F:ATP binding"/>
    <property type="evidence" value="ECO:0007669"/>
    <property type="project" value="InterPro"/>
</dbReference>
<dbReference type="SMART" id="SM00219">
    <property type="entry name" value="TyrKc"/>
    <property type="match status" value="1"/>
</dbReference>
<name>A0AAW0WVT5_CHEQU</name>
<evidence type="ECO:0000313" key="2">
    <source>
        <dbReference type="EMBL" id="KAK8729884.1"/>
    </source>
</evidence>
<dbReference type="PROSITE" id="PS00109">
    <property type="entry name" value="PROTEIN_KINASE_TYR"/>
    <property type="match status" value="1"/>
</dbReference>
<feature type="domain" description="Protein kinase" evidence="1">
    <location>
        <begin position="1"/>
        <end position="113"/>
    </location>
</feature>
<dbReference type="InterPro" id="IPR001245">
    <property type="entry name" value="Ser-Thr/Tyr_kinase_cat_dom"/>
</dbReference>
<dbReference type="EMBL" id="JARKIK010000066">
    <property type="protein sequence ID" value="KAK8729884.1"/>
    <property type="molecule type" value="Genomic_DNA"/>
</dbReference>
<gene>
    <name evidence="2" type="ORF">OTU49_008367</name>
</gene>
<dbReference type="InterPro" id="IPR000719">
    <property type="entry name" value="Prot_kinase_dom"/>
</dbReference>
<evidence type="ECO:0000259" key="1">
    <source>
        <dbReference type="PROSITE" id="PS50011"/>
    </source>
</evidence>
<dbReference type="InterPro" id="IPR050122">
    <property type="entry name" value="RTK"/>
</dbReference>
<dbReference type="PRINTS" id="PR00109">
    <property type="entry name" value="TYRKINASE"/>
</dbReference>
<dbReference type="GO" id="GO:0005886">
    <property type="term" value="C:plasma membrane"/>
    <property type="evidence" value="ECO:0007669"/>
    <property type="project" value="TreeGrafter"/>
</dbReference>
<dbReference type="PANTHER" id="PTHR24416:SF617">
    <property type="entry name" value="RET ONCOGENE, ISOFORM A"/>
    <property type="match status" value="1"/>
</dbReference>